<dbReference type="KEGG" id="amob:HG15A2_19030"/>
<accession>A0A517MUR7</accession>
<reference evidence="1 2" key="1">
    <citation type="submission" date="2019-02" db="EMBL/GenBank/DDBJ databases">
        <title>Deep-cultivation of Planctomycetes and their phenomic and genomic characterization uncovers novel biology.</title>
        <authorList>
            <person name="Wiegand S."/>
            <person name="Jogler M."/>
            <person name="Boedeker C."/>
            <person name="Pinto D."/>
            <person name="Vollmers J."/>
            <person name="Rivas-Marin E."/>
            <person name="Kohn T."/>
            <person name="Peeters S.H."/>
            <person name="Heuer A."/>
            <person name="Rast P."/>
            <person name="Oberbeckmann S."/>
            <person name="Bunk B."/>
            <person name="Jeske O."/>
            <person name="Meyerdierks A."/>
            <person name="Storesund J.E."/>
            <person name="Kallscheuer N."/>
            <person name="Luecker S."/>
            <person name="Lage O.M."/>
            <person name="Pohl T."/>
            <person name="Merkel B.J."/>
            <person name="Hornburger P."/>
            <person name="Mueller R.-W."/>
            <person name="Bruemmer F."/>
            <person name="Labrenz M."/>
            <person name="Spormann A.M."/>
            <person name="Op den Camp H."/>
            <person name="Overmann J."/>
            <person name="Amann R."/>
            <person name="Jetten M.S.M."/>
            <person name="Mascher T."/>
            <person name="Medema M.H."/>
            <person name="Devos D.P."/>
            <person name="Kaster A.-K."/>
            <person name="Ovreas L."/>
            <person name="Rohde M."/>
            <person name="Galperin M.Y."/>
            <person name="Jogler C."/>
        </authorList>
    </citation>
    <scope>NUCLEOTIDE SEQUENCE [LARGE SCALE GENOMIC DNA]</scope>
    <source>
        <strain evidence="1 2">HG15A2</strain>
    </source>
</reference>
<dbReference type="EMBL" id="CP036263">
    <property type="protein sequence ID" value="QDS98622.1"/>
    <property type="molecule type" value="Genomic_DNA"/>
</dbReference>
<gene>
    <name evidence="1" type="ORF">HG15A2_19030</name>
</gene>
<evidence type="ECO:0000313" key="1">
    <source>
        <dbReference type="EMBL" id="QDS98622.1"/>
    </source>
</evidence>
<organism evidence="1 2">
    <name type="scientific">Adhaeretor mobilis</name>
    <dbReference type="NCBI Taxonomy" id="1930276"/>
    <lineage>
        <taxon>Bacteria</taxon>
        <taxon>Pseudomonadati</taxon>
        <taxon>Planctomycetota</taxon>
        <taxon>Planctomycetia</taxon>
        <taxon>Pirellulales</taxon>
        <taxon>Lacipirellulaceae</taxon>
        <taxon>Adhaeretor</taxon>
    </lineage>
</organism>
<sequence length="209" mass="23201">MRDGAPLTPDFVTRAIVTREQFDMIKEKHGQYASWAVWAAAGDTATSNIGDIGVLDPARNPTLLAALNPKVVMLGLNISRPVLEPLSNFHDKKAQAKDFKIRHAFTGTRFYGAYMTDVLKFFVEVESSKVMSTVRKRPDILQDSAAILREEFRDLGVSQPELIAFGGYAASLAKKVLSPTDYSSLVRVTHYSHFVGQDNYRSEVLSQCS</sequence>
<name>A0A517MUR7_9BACT</name>
<dbReference type="Proteomes" id="UP000319852">
    <property type="component" value="Chromosome"/>
</dbReference>
<dbReference type="AlphaFoldDB" id="A0A517MUR7"/>
<proteinExistence type="predicted"/>
<protein>
    <submittedName>
        <fullName evidence="1">Uncharacterized protein</fullName>
    </submittedName>
</protein>
<evidence type="ECO:0000313" key="2">
    <source>
        <dbReference type="Proteomes" id="UP000319852"/>
    </source>
</evidence>
<keyword evidence="2" id="KW-1185">Reference proteome</keyword>